<proteinExistence type="predicted"/>
<dbReference type="EMBL" id="JANCYU010000054">
    <property type="protein sequence ID" value="KAK4527614.1"/>
    <property type="molecule type" value="Genomic_DNA"/>
</dbReference>
<evidence type="ECO:0008006" key="3">
    <source>
        <dbReference type="Google" id="ProtNLM"/>
    </source>
</evidence>
<evidence type="ECO:0000313" key="2">
    <source>
        <dbReference type="Proteomes" id="UP001300502"/>
    </source>
</evidence>
<comment type="caution">
    <text evidence="1">The sequence shown here is derived from an EMBL/GenBank/DDBJ whole genome shotgun (WGS) entry which is preliminary data.</text>
</comment>
<dbReference type="AlphaFoldDB" id="A0AAV9IJV3"/>
<name>A0AAV9IJV3_9RHOD</name>
<sequence length="614" mass="72452">MAAFVWCENKELITFQKNWSCKSYMEGQQSQDSSWSLILQGHLYFIQTNSSLEQRCSNYTTAVYEAWQWAENERDKQTLYYAWQVWKLVEIMLCTSDRGLVSKLQSWLWVTLDDLLPSLENTLSAIEENDLDEATLWKWIYRLVAIGDYTRAIDLIYRWQGYDEQQVANLFLDDTNMDLMEISPLLIAAAALFEAPDWEEDAGDKEEDWRQWQLKVHHIMKMRPIQDELYTLLQILTGKDVPLLSNVVLHWQELLLAVIIYIFSSSLFNNYAWDQIIALVEQYYTLPTELHGVIALLQGNYTELIADVVHLKSFWHAAHLADLLCRWNQRDARIVVYDKEDIRKYYILEYVASLPIHHVDMVCIIRDYCRTCGQEGYKWLEQRLVYSLPWNSCDWNTLEDWWLEEEEENGKQQQCTTRNRLQRWIFQSRMMKGPHRYFDCLYVYCRFGEIQRIEQYLENPVGLSQALEQKKIHQVVYILQSIVDVIKAANACLLDTELSYVVAWLHVAQCVYQQDVQHAMEYFAMLIACCAMGTKHSRIVKYSWQLIQLLFESLPHSLVEISTHDWLDIVAGIQNMKTTLSLNDSSTSCDRTTHTEDILFQWFAVGQQDKTLFS</sequence>
<reference evidence="1 2" key="1">
    <citation type="submission" date="2022-07" db="EMBL/GenBank/DDBJ databases">
        <title>Genome-wide signatures of adaptation to extreme environments.</title>
        <authorList>
            <person name="Cho C.H."/>
            <person name="Yoon H.S."/>
        </authorList>
    </citation>
    <scope>NUCLEOTIDE SEQUENCE [LARGE SCALE GENOMIC DNA]</scope>
    <source>
        <strain evidence="1 2">108.79 E11</strain>
    </source>
</reference>
<organism evidence="1 2">
    <name type="scientific">Galdieria yellowstonensis</name>
    <dbReference type="NCBI Taxonomy" id="3028027"/>
    <lineage>
        <taxon>Eukaryota</taxon>
        <taxon>Rhodophyta</taxon>
        <taxon>Bangiophyceae</taxon>
        <taxon>Galdieriales</taxon>
        <taxon>Galdieriaceae</taxon>
        <taxon>Galdieria</taxon>
    </lineage>
</organism>
<dbReference type="Proteomes" id="UP001300502">
    <property type="component" value="Unassembled WGS sequence"/>
</dbReference>
<accession>A0AAV9IJV3</accession>
<keyword evidence="2" id="KW-1185">Reference proteome</keyword>
<evidence type="ECO:0000313" key="1">
    <source>
        <dbReference type="EMBL" id="KAK4527614.1"/>
    </source>
</evidence>
<protein>
    <recommendedName>
        <fullName evidence="3">Nuclear pore complex protein Nup85</fullName>
    </recommendedName>
</protein>
<gene>
    <name evidence="1" type="ORF">GAYE_SCF42G5537</name>
</gene>